<organism evidence="2 3">
    <name type="scientific">Pleurodeles waltl</name>
    <name type="common">Iberian ribbed newt</name>
    <dbReference type="NCBI Taxonomy" id="8319"/>
    <lineage>
        <taxon>Eukaryota</taxon>
        <taxon>Metazoa</taxon>
        <taxon>Chordata</taxon>
        <taxon>Craniata</taxon>
        <taxon>Vertebrata</taxon>
        <taxon>Euteleostomi</taxon>
        <taxon>Amphibia</taxon>
        <taxon>Batrachia</taxon>
        <taxon>Caudata</taxon>
        <taxon>Salamandroidea</taxon>
        <taxon>Salamandridae</taxon>
        <taxon>Pleurodelinae</taxon>
        <taxon>Pleurodeles</taxon>
    </lineage>
</organism>
<name>A0AAV7RV55_PLEWA</name>
<feature type="region of interest" description="Disordered" evidence="1">
    <location>
        <begin position="1"/>
        <end position="102"/>
    </location>
</feature>
<keyword evidence="3" id="KW-1185">Reference proteome</keyword>
<protein>
    <submittedName>
        <fullName evidence="2">Uncharacterized protein</fullName>
    </submittedName>
</protein>
<evidence type="ECO:0000256" key="1">
    <source>
        <dbReference type="SAM" id="MobiDB-lite"/>
    </source>
</evidence>
<dbReference type="AlphaFoldDB" id="A0AAV7RV55"/>
<feature type="compositionally biased region" description="Basic and acidic residues" evidence="1">
    <location>
        <begin position="91"/>
        <end position="102"/>
    </location>
</feature>
<evidence type="ECO:0000313" key="2">
    <source>
        <dbReference type="EMBL" id="KAJ1154775.1"/>
    </source>
</evidence>
<sequence>MSVYRKQGIRLGNPKPKGEASRAGKGSVAWMTLEQRGRRKSAGEKARDLGSRESAERRRGTRGSREALERRCRTVEVGSHHQEDMGPMDAASREKEGTGPKRRTEVELQIPGADRVYPRAIHASYIPGRSWRHKTLHIPDKVQVTLDYLSHSPVSSRPDRPCWKGASCHRVAVRIPEVDQDPGQTSNTTPCPGETSECRCTGSQELLAESGPSRKGSVAKMTSEQSGRCKSEGKTTRDLWKMGAGGERMRDLGRSGAIRKKTCGCRKQGEGRHGT</sequence>
<feature type="compositionally biased region" description="Basic and acidic residues" evidence="1">
    <location>
        <begin position="227"/>
        <end position="240"/>
    </location>
</feature>
<evidence type="ECO:0000313" key="3">
    <source>
        <dbReference type="Proteomes" id="UP001066276"/>
    </source>
</evidence>
<proteinExistence type="predicted"/>
<dbReference type="EMBL" id="JANPWB010000009">
    <property type="protein sequence ID" value="KAJ1154775.1"/>
    <property type="molecule type" value="Genomic_DNA"/>
</dbReference>
<feature type="region of interest" description="Disordered" evidence="1">
    <location>
        <begin position="209"/>
        <end position="253"/>
    </location>
</feature>
<comment type="caution">
    <text evidence="2">The sequence shown here is derived from an EMBL/GenBank/DDBJ whole genome shotgun (WGS) entry which is preliminary data.</text>
</comment>
<feature type="compositionally biased region" description="Basic and acidic residues" evidence="1">
    <location>
        <begin position="41"/>
        <end position="84"/>
    </location>
</feature>
<accession>A0AAV7RV55</accession>
<dbReference type="Proteomes" id="UP001066276">
    <property type="component" value="Chromosome 5"/>
</dbReference>
<reference evidence="2" key="1">
    <citation type="journal article" date="2022" name="bioRxiv">
        <title>Sequencing and chromosome-scale assembly of the giantPleurodeles waltlgenome.</title>
        <authorList>
            <person name="Brown T."/>
            <person name="Elewa A."/>
            <person name="Iarovenko S."/>
            <person name="Subramanian E."/>
            <person name="Araus A.J."/>
            <person name="Petzold A."/>
            <person name="Susuki M."/>
            <person name="Suzuki K.-i.T."/>
            <person name="Hayashi T."/>
            <person name="Toyoda A."/>
            <person name="Oliveira C."/>
            <person name="Osipova E."/>
            <person name="Leigh N.D."/>
            <person name="Simon A."/>
            <person name="Yun M.H."/>
        </authorList>
    </citation>
    <scope>NUCLEOTIDE SEQUENCE</scope>
    <source>
        <strain evidence="2">20211129_DDA</strain>
        <tissue evidence="2">Liver</tissue>
    </source>
</reference>
<gene>
    <name evidence="2" type="ORF">NDU88_007518</name>
</gene>